<name>A0A1T5M5B0_9BACT</name>
<evidence type="ECO:0000313" key="2">
    <source>
        <dbReference type="Proteomes" id="UP000190961"/>
    </source>
</evidence>
<organism evidence="1 2">
    <name type="scientific">Ohtaekwangia koreensis</name>
    <dbReference type="NCBI Taxonomy" id="688867"/>
    <lineage>
        <taxon>Bacteria</taxon>
        <taxon>Pseudomonadati</taxon>
        <taxon>Bacteroidota</taxon>
        <taxon>Cytophagia</taxon>
        <taxon>Cytophagales</taxon>
        <taxon>Fulvivirgaceae</taxon>
        <taxon>Ohtaekwangia</taxon>
    </lineage>
</organism>
<dbReference type="OrthoDB" id="4556899at2"/>
<accession>A0A1T5M5B0</accession>
<evidence type="ECO:0000313" key="1">
    <source>
        <dbReference type="EMBL" id="SKC83315.1"/>
    </source>
</evidence>
<gene>
    <name evidence="1" type="ORF">SAMN05660236_4418</name>
</gene>
<proteinExistence type="predicted"/>
<keyword evidence="2" id="KW-1185">Reference proteome</keyword>
<reference evidence="1 2" key="1">
    <citation type="submission" date="2017-02" db="EMBL/GenBank/DDBJ databases">
        <authorList>
            <person name="Peterson S.W."/>
        </authorList>
    </citation>
    <scope>NUCLEOTIDE SEQUENCE [LARGE SCALE GENOMIC DNA]</scope>
    <source>
        <strain evidence="1 2">DSM 25262</strain>
    </source>
</reference>
<dbReference type="RefSeq" id="WP_079688947.1">
    <property type="nucleotide sequence ID" value="NZ_FUZU01000003.1"/>
</dbReference>
<protein>
    <submittedName>
        <fullName evidence="1">Uncharacterized protein</fullName>
    </submittedName>
</protein>
<dbReference type="Proteomes" id="UP000190961">
    <property type="component" value="Unassembled WGS sequence"/>
</dbReference>
<dbReference type="AlphaFoldDB" id="A0A1T5M5B0"/>
<sequence length="90" mass="10534">MSIPAVPLEKSDALLALRSHLLIDTKFTDSLLELNLLSFFVQKEDTAIGWVNFIESRYRIDIPDCEVDYFFFSDLNHMIRVINKYAYETL</sequence>
<dbReference type="EMBL" id="FUZU01000003">
    <property type="protein sequence ID" value="SKC83315.1"/>
    <property type="molecule type" value="Genomic_DNA"/>
</dbReference>
<dbReference type="STRING" id="688867.SAMN05660236_4418"/>